<reference evidence="2" key="1">
    <citation type="journal article" date="2022" name="Mol. Ecol. Resour.">
        <title>The genomes of chicory, endive, great burdock and yacon provide insights into Asteraceae palaeo-polyploidization history and plant inulin production.</title>
        <authorList>
            <person name="Fan W."/>
            <person name="Wang S."/>
            <person name="Wang H."/>
            <person name="Wang A."/>
            <person name="Jiang F."/>
            <person name="Liu H."/>
            <person name="Zhao H."/>
            <person name="Xu D."/>
            <person name="Zhang Y."/>
        </authorList>
    </citation>
    <scope>NUCLEOTIDE SEQUENCE [LARGE SCALE GENOMIC DNA]</scope>
    <source>
        <strain evidence="2">cv. Niubang</strain>
    </source>
</reference>
<evidence type="ECO:0000313" key="2">
    <source>
        <dbReference type="Proteomes" id="UP001055879"/>
    </source>
</evidence>
<comment type="caution">
    <text evidence="1">The sequence shown here is derived from an EMBL/GenBank/DDBJ whole genome shotgun (WGS) entry which is preliminary data.</text>
</comment>
<organism evidence="1 2">
    <name type="scientific">Arctium lappa</name>
    <name type="common">Greater burdock</name>
    <name type="synonym">Lappa major</name>
    <dbReference type="NCBI Taxonomy" id="4217"/>
    <lineage>
        <taxon>Eukaryota</taxon>
        <taxon>Viridiplantae</taxon>
        <taxon>Streptophyta</taxon>
        <taxon>Embryophyta</taxon>
        <taxon>Tracheophyta</taxon>
        <taxon>Spermatophyta</taxon>
        <taxon>Magnoliopsida</taxon>
        <taxon>eudicotyledons</taxon>
        <taxon>Gunneridae</taxon>
        <taxon>Pentapetalae</taxon>
        <taxon>asterids</taxon>
        <taxon>campanulids</taxon>
        <taxon>Asterales</taxon>
        <taxon>Asteraceae</taxon>
        <taxon>Carduoideae</taxon>
        <taxon>Cardueae</taxon>
        <taxon>Arctiinae</taxon>
        <taxon>Arctium</taxon>
    </lineage>
</organism>
<dbReference type="EMBL" id="CM042057">
    <property type="protein sequence ID" value="KAI3692863.1"/>
    <property type="molecule type" value="Genomic_DNA"/>
</dbReference>
<proteinExistence type="predicted"/>
<sequence>MLSDARLPTQFWVEAVSTACFTQNRSLIVKQFNKTTYELFIGRKSSISFLHIFGCQCFILNNKDALGKFDPKANDGIFLGYSSISKAYRVFNKRRQTVEETIHVTFDESRSANSKPIVDSDELNNWMLSHSKENDPIFNSPHRAHSSNIDDKPTFIPSNTESSSWVSAVPLNTYHQIFLLLNPQILPKITK</sequence>
<evidence type="ECO:0000313" key="1">
    <source>
        <dbReference type="EMBL" id="KAI3692863.1"/>
    </source>
</evidence>
<keyword evidence="2" id="KW-1185">Reference proteome</keyword>
<accession>A0ACB8Z5I4</accession>
<dbReference type="Proteomes" id="UP001055879">
    <property type="component" value="Linkage Group LG11"/>
</dbReference>
<protein>
    <submittedName>
        <fullName evidence="1">Uncharacterized protein</fullName>
    </submittedName>
</protein>
<gene>
    <name evidence="1" type="ORF">L6452_32688</name>
</gene>
<reference evidence="1 2" key="2">
    <citation type="journal article" date="2022" name="Mol. Ecol. Resour.">
        <title>The genomes of chicory, endive, great burdock and yacon provide insights into Asteraceae paleo-polyploidization history and plant inulin production.</title>
        <authorList>
            <person name="Fan W."/>
            <person name="Wang S."/>
            <person name="Wang H."/>
            <person name="Wang A."/>
            <person name="Jiang F."/>
            <person name="Liu H."/>
            <person name="Zhao H."/>
            <person name="Xu D."/>
            <person name="Zhang Y."/>
        </authorList>
    </citation>
    <scope>NUCLEOTIDE SEQUENCE [LARGE SCALE GENOMIC DNA]</scope>
    <source>
        <strain evidence="2">cv. Niubang</strain>
    </source>
</reference>
<name>A0ACB8Z5I4_ARCLA</name>